<gene>
    <name evidence="1" type="ORF">ES674_03010</name>
</gene>
<protein>
    <recommendedName>
        <fullName evidence="3">Capsular biosynthesis protein</fullName>
    </recommendedName>
</protein>
<comment type="caution">
    <text evidence="1">The sequence shown here is derived from an EMBL/GenBank/DDBJ whole genome shotgun (WGS) entry which is preliminary data.</text>
</comment>
<dbReference type="AlphaFoldDB" id="A0A5D0RBL1"/>
<evidence type="ECO:0000313" key="2">
    <source>
        <dbReference type="Proteomes" id="UP000323720"/>
    </source>
</evidence>
<dbReference type="OrthoDB" id="9782449at2"/>
<organism evidence="1 2">
    <name type="scientific">Bizionia myxarmorum</name>
    <dbReference type="NCBI Taxonomy" id="291186"/>
    <lineage>
        <taxon>Bacteria</taxon>
        <taxon>Pseudomonadati</taxon>
        <taxon>Bacteroidota</taxon>
        <taxon>Flavobacteriia</taxon>
        <taxon>Flavobacteriales</taxon>
        <taxon>Flavobacteriaceae</taxon>
        <taxon>Bizionia</taxon>
    </lineage>
</organism>
<name>A0A5D0RBL1_9FLAO</name>
<dbReference type="Proteomes" id="UP000323720">
    <property type="component" value="Unassembled WGS sequence"/>
</dbReference>
<evidence type="ECO:0000313" key="1">
    <source>
        <dbReference type="EMBL" id="TYB78763.1"/>
    </source>
</evidence>
<dbReference type="EMBL" id="VSKK01000001">
    <property type="protein sequence ID" value="TYB78763.1"/>
    <property type="molecule type" value="Genomic_DNA"/>
</dbReference>
<sequence>MKNICFIANYYKTDVFVEIAKVLKTDDVKAFWIIPNRKQYEFLKTIFPKNQLLYIGKKEVLEYSNKADNIDLKINELVYGDRVLREENKNWSYDYLLKLQELVYHFIETNAIQFVFGEVTWAHELLVHRLTKNARELNCEYLNPHTVRIPNGRFAFFQDEFQSQIKEVLNVIATNSSNIKLEKPSYLAINDKLIAKKGTLKHNLILIKNFILRTNQDVNDPTLFSNPLTQFRIRTSEIYNRFLFKRFISETLVQNLPQNKKKLLFTLHKQPEASIDVIGRYYENQLDLITNIWRILPEGYILLVKEHSNAIGDRSLKFYKKVKKLRNIYLIDNKADSHQLLDNVEGVFTVSGTIAYEAAIKGKNAFTFAPAFFNKMLTCKEVSWKDFKNKSLNTLLDTNEEGMNVNEFSNWLLKNSFEGIMSDAFGDPRCMHEDNIKALSVGFLTVIS</sequence>
<proteinExistence type="predicted"/>
<reference evidence="1 2" key="1">
    <citation type="submission" date="2019-08" db="EMBL/GenBank/DDBJ databases">
        <title>Genomes of Antarctic Bizionia species.</title>
        <authorList>
            <person name="Bowman J.P."/>
        </authorList>
    </citation>
    <scope>NUCLEOTIDE SEQUENCE [LARGE SCALE GENOMIC DNA]</scope>
    <source>
        <strain evidence="1 2">ADA-4</strain>
    </source>
</reference>
<accession>A0A5D0RBL1</accession>
<evidence type="ECO:0008006" key="3">
    <source>
        <dbReference type="Google" id="ProtNLM"/>
    </source>
</evidence>
<dbReference type="RefSeq" id="WP_148402500.1">
    <property type="nucleotide sequence ID" value="NZ_VSKK01000001.1"/>
</dbReference>
<keyword evidence="2" id="KW-1185">Reference proteome</keyword>